<reference evidence="2 3" key="1">
    <citation type="journal article" date="2021" name="Elife">
        <title>Chloroplast acquisition without the gene transfer in kleptoplastic sea slugs, Plakobranchus ocellatus.</title>
        <authorList>
            <person name="Maeda T."/>
            <person name="Takahashi S."/>
            <person name="Yoshida T."/>
            <person name="Shimamura S."/>
            <person name="Takaki Y."/>
            <person name="Nagai Y."/>
            <person name="Toyoda A."/>
            <person name="Suzuki Y."/>
            <person name="Arimoto A."/>
            <person name="Ishii H."/>
            <person name="Satoh N."/>
            <person name="Nishiyama T."/>
            <person name="Hasebe M."/>
            <person name="Maruyama T."/>
            <person name="Minagawa J."/>
            <person name="Obokata J."/>
            <person name="Shigenobu S."/>
        </authorList>
    </citation>
    <scope>NUCLEOTIDE SEQUENCE [LARGE SCALE GENOMIC DNA]</scope>
</reference>
<accession>A0AAV4EWX9</accession>
<dbReference type="Proteomes" id="UP000762676">
    <property type="component" value="Unassembled WGS sequence"/>
</dbReference>
<evidence type="ECO:0000313" key="3">
    <source>
        <dbReference type="Proteomes" id="UP000762676"/>
    </source>
</evidence>
<dbReference type="EMBL" id="BMAT01000396">
    <property type="protein sequence ID" value="GFR65579.1"/>
    <property type="molecule type" value="Genomic_DNA"/>
</dbReference>
<evidence type="ECO:0000313" key="2">
    <source>
        <dbReference type="EMBL" id="GFR65579.1"/>
    </source>
</evidence>
<gene>
    <name evidence="2" type="ORF">ElyMa_000206100</name>
</gene>
<feature type="compositionally biased region" description="Polar residues" evidence="1">
    <location>
        <begin position="38"/>
        <end position="48"/>
    </location>
</feature>
<organism evidence="2 3">
    <name type="scientific">Elysia marginata</name>
    <dbReference type="NCBI Taxonomy" id="1093978"/>
    <lineage>
        <taxon>Eukaryota</taxon>
        <taxon>Metazoa</taxon>
        <taxon>Spiralia</taxon>
        <taxon>Lophotrochozoa</taxon>
        <taxon>Mollusca</taxon>
        <taxon>Gastropoda</taxon>
        <taxon>Heterobranchia</taxon>
        <taxon>Euthyneura</taxon>
        <taxon>Panpulmonata</taxon>
        <taxon>Sacoglossa</taxon>
        <taxon>Placobranchoidea</taxon>
        <taxon>Plakobranchidae</taxon>
        <taxon>Elysia</taxon>
    </lineage>
</organism>
<dbReference type="AlphaFoldDB" id="A0AAV4EWX9"/>
<comment type="caution">
    <text evidence="2">The sequence shown here is derived from an EMBL/GenBank/DDBJ whole genome shotgun (WGS) entry which is preliminary data.</text>
</comment>
<proteinExistence type="predicted"/>
<name>A0AAV4EWX9_9GAST</name>
<keyword evidence="3" id="KW-1185">Reference proteome</keyword>
<feature type="region of interest" description="Disordered" evidence="1">
    <location>
        <begin position="27"/>
        <end position="60"/>
    </location>
</feature>
<sequence>MTMRWGRKRFANAMAREKVSLAQVASATAANRHPLERNQGQDVQTNSSIHRRGHLLSPKPCLLNDASTVQTNESQRVRGLDFGQNEEEFPNRSAAAIAV</sequence>
<evidence type="ECO:0000256" key="1">
    <source>
        <dbReference type="SAM" id="MobiDB-lite"/>
    </source>
</evidence>
<protein>
    <submittedName>
        <fullName evidence="2">Uncharacterized protein</fullName>
    </submittedName>
</protein>